<dbReference type="SUPFAM" id="SSF52540">
    <property type="entry name" value="P-loop containing nucleoside triphosphate hydrolases"/>
    <property type="match status" value="1"/>
</dbReference>
<dbReference type="InterPro" id="IPR008921">
    <property type="entry name" value="DNA_pol3_clamp-load_cplx_C"/>
</dbReference>
<protein>
    <recommendedName>
        <fullName evidence="2">DNA polymerase III subunit delta</fullName>
        <ecNumber evidence="1">2.7.7.7</ecNumber>
    </recommendedName>
</protein>
<evidence type="ECO:0000313" key="11">
    <source>
        <dbReference type="Proteomes" id="UP001589755"/>
    </source>
</evidence>
<dbReference type="PANTHER" id="PTHR34388:SF1">
    <property type="entry name" value="DNA POLYMERASE III SUBUNIT DELTA"/>
    <property type="match status" value="1"/>
</dbReference>
<comment type="similarity">
    <text evidence="7">Belongs to the DNA polymerase HolA subunit family.</text>
</comment>
<gene>
    <name evidence="10" type="primary">holA</name>
    <name evidence="10" type="ORF">ACFFJ2_11420</name>
</gene>
<evidence type="ECO:0000256" key="8">
    <source>
        <dbReference type="ARBA" id="ARBA00049244"/>
    </source>
</evidence>
<evidence type="ECO:0000256" key="6">
    <source>
        <dbReference type="ARBA" id="ARBA00022932"/>
    </source>
</evidence>
<comment type="catalytic activity">
    <reaction evidence="8">
        <text>DNA(n) + a 2'-deoxyribonucleoside 5'-triphosphate = DNA(n+1) + diphosphate</text>
        <dbReference type="Rhea" id="RHEA:22508"/>
        <dbReference type="Rhea" id="RHEA-COMP:17339"/>
        <dbReference type="Rhea" id="RHEA-COMP:17340"/>
        <dbReference type="ChEBI" id="CHEBI:33019"/>
        <dbReference type="ChEBI" id="CHEBI:61560"/>
        <dbReference type="ChEBI" id="CHEBI:173112"/>
        <dbReference type="EC" id="2.7.7.7"/>
    </reaction>
</comment>
<dbReference type="RefSeq" id="WP_261519717.1">
    <property type="nucleotide sequence ID" value="NZ_JAODNW010000006.1"/>
</dbReference>
<feature type="domain" description="DNA polymerase III delta N-terminal" evidence="9">
    <location>
        <begin position="24"/>
        <end position="120"/>
    </location>
</feature>
<evidence type="ECO:0000256" key="2">
    <source>
        <dbReference type="ARBA" id="ARBA00017703"/>
    </source>
</evidence>
<evidence type="ECO:0000256" key="7">
    <source>
        <dbReference type="ARBA" id="ARBA00034754"/>
    </source>
</evidence>
<keyword evidence="11" id="KW-1185">Reference proteome</keyword>
<dbReference type="SUPFAM" id="SSF48019">
    <property type="entry name" value="post-AAA+ oligomerization domain-like"/>
    <property type="match status" value="1"/>
</dbReference>
<dbReference type="EC" id="2.7.7.7" evidence="1"/>
<dbReference type="InterPro" id="IPR027417">
    <property type="entry name" value="P-loop_NTPase"/>
</dbReference>
<accession>A0ABV6D8L8</accession>
<organism evidence="10 11">
    <name type="scientific">Chelativorans intermedius</name>
    <dbReference type="NCBI Taxonomy" id="515947"/>
    <lineage>
        <taxon>Bacteria</taxon>
        <taxon>Pseudomonadati</taxon>
        <taxon>Pseudomonadota</taxon>
        <taxon>Alphaproteobacteria</taxon>
        <taxon>Hyphomicrobiales</taxon>
        <taxon>Phyllobacteriaceae</taxon>
        <taxon>Chelativorans</taxon>
    </lineage>
</organism>
<proteinExistence type="inferred from homology"/>
<keyword evidence="3 10" id="KW-0808">Transferase</keyword>
<evidence type="ECO:0000313" key="10">
    <source>
        <dbReference type="EMBL" id="MFC0209006.1"/>
    </source>
</evidence>
<dbReference type="InterPro" id="IPR010372">
    <property type="entry name" value="DNA_pol3_delta_N"/>
</dbReference>
<keyword evidence="6" id="KW-0239">DNA-directed DNA polymerase</keyword>
<keyword evidence="5" id="KW-0235">DNA replication</keyword>
<dbReference type="Gene3D" id="1.10.8.60">
    <property type="match status" value="1"/>
</dbReference>
<name>A0ABV6D8L8_9HYPH</name>
<evidence type="ECO:0000256" key="4">
    <source>
        <dbReference type="ARBA" id="ARBA00022695"/>
    </source>
</evidence>
<keyword evidence="4 10" id="KW-0548">Nucleotidyltransferase</keyword>
<dbReference type="Gene3D" id="3.40.50.300">
    <property type="entry name" value="P-loop containing nucleotide triphosphate hydrolases"/>
    <property type="match status" value="1"/>
</dbReference>
<comment type="caution">
    <text evidence="10">The sequence shown here is derived from an EMBL/GenBank/DDBJ whole genome shotgun (WGS) entry which is preliminary data.</text>
</comment>
<reference evidence="10 11" key="1">
    <citation type="submission" date="2024-09" db="EMBL/GenBank/DDBJ databases">
        <authorList>
            <person name="Sun Q."/>
            <person name="Mori K."/>
        </authorList>
    </citation>
    <scope>NUCLEOTIDE SEQUENCE [LARGE SCALE GENOMIC DNA]</scope>
    <source>
        <strain evidence="10 11">CCM 8543</strain>
    </source>
</reference>
<evidence type="ECO:0000256" key="1">
    <source>
        <dbReference type="ARBA" id="ARBA00012417"/>
    </source>
</evidence>
<dbReference type="PANTHER" id="PTHR34388">
    <property type="entry name" value="DNA POLYMERASE III SUBUNIT DELTA"/>
    <property type="match status" value="1"/>
</dbReference>
<sequence length="354" mass="37486">MAQKKAYEVEGWLARPDRDIVLVLIYGPDRGLVSERARRFAEKTGLPIDDPFSVVRIDAADLDQQGRLLEEARTVPMFADRRLVWVRGAGAQAALAADVAALVAEPPGDCVVLIEAGDLKKGAALRSAVERATTAMALPCYADDGRGVDALIDETLAAAGLSIALEARQLLKALLGGDRLASRGELEKLALYCAGRGEVTVEDVRASVGDVSRLSAEDAVDAVLSGRIALFDTLFTRHVASGGPPFLILSAALRQVQNLQLLREAVDGQGKTPAAAVASARPPVFFARRRAVEDALQRWNQAMLFAAAERLQGAILKTRVNPSVAEALTRQALLALAIEAARAGGGSRRKIGGG</sequence>
<dbReference type="Proteomes" id="UP001589755">
    <property type="component" value="Unassembled WGS sequence"/>
</dbReference>
<dbReference type="InterPro" id="IPR005790">
    <property type="entry name" value="DNA_polIII_delta"/>
</dbReference>
<dbReference type="GO" id="GO:0003887">
    <property type="term" value="F:DNA-directed DNA polymerase activity"/>
    <property type="evidence" value="ECO:0007669"/>
    <property type="project" value="UniProtKB-EC"/>
</dbReference>
<dbReference type="Gene3D" id="1.20.272.10">
    <property type="match status" value="1"/>
</dbReference>
<dbReference type="EMBL" id="JBHLXD010000016">
    <property type="protein sequence ID" value="MFC0209006.1"/>
    <property type="molecule type" value="Genomic_DNA"/>
</dbReference>
<dbReference type="NCBIfam" id="TIGR01128">
    <property type="entry name" value="holA"/>
    <property type="match status" value="1"/>
</dbReference>
<evidence type="ECO:0000256" key="3">
    <source>
        <dbReference type="ARBA" id="ARBA00022679"/>
    </source>
</evidence>
<evidence type="ECO:0000256" key="5">
    <source>
        <dbReference type="ARBA" id="ARBA00022705"/>
    </source>
</evidence>
<evidence type="ECO:0000259" key="9">
    <source>
        <dbReference type="Pfam" id="PF06144"/>
    </source>
</evidence>
<dbReference type="Pfam" id="PF06144">
    <property type="entry name" value="DNA_pol3_delta"/>
    <property type="match status" value="1"/>
</dbReference>